<dbReference type="EMBL" id="FOOY01000022">
    <property type="protein sequence ID" value="SFG79365.1"/>
    <property type="molecule type" value="Genomic_DNA"/>
</dbReference>
<dbReference type="Gene3D" id="3.90.1150.10">
    <property type="entry name" value="Aspartate Aminotransferase, domain 1"/>
    <property type="match status" value="1"/>
</dbReference>
<keyword evidence="5" id="KW-1185">Reference proteome</keyword>
<keyword evidence="2" id="KW-0663">Pyridoxal phosphate</keyword>
<feature type="domain" description="Aminotransferase class V" evidence="3">
    <location>
        <begin position="2"/>
        <end position="362"/>
    </location>
</feature>
<dbReference type="Pfam" id="PF00266">
    <property type="entry name" value="Aminotran_5"/>
    <property type="match status" value="1"/>
</dbReference>
<gene>
    <name evidence="4" type="ORF">SAMN02982927_02792</name>
</gene>
<dbReference type="AlphaFoldDB" id="A0A1I2UQA1"/>
<dbReference type="Proteomes" id="UP000198752">
    <property type="component" value="Unassembled WGS sequence"/>
</dbReference>
<dbReference type="InterPro" id="IPR015424">
    <property type="entry name" value="PyrdxlP-dep_Trfase"/>
</dbReference>
<dbReference type="InterPro" id="IPR016454">
    <property type="entry name" value="Cysteine_dSase"/>
</dbReference>
<name>A0A1I2UQA1_9BACL</name>
<evidence type="ECO:0000313" key="4">
    <source>
        <dbReference type="EMBL" id="SFG79365.1"/>
    </source>
</evidence>
<comment type="cofactor">
    <cofactor evidence="1">
        <name>pyridoxal 5'-phosphate</name>
        <dbReference type="ChEBI" id="CHEBI:597326"/>
    </cofactor>
</comment>
<evidence type="ECO:0000259" key="3">
    <source>
        <dbReference type="Pfam" id="PF00266"/>
    </source>
</evidence>
<dbReference type="InterPro" id="IPR000192">
    <property type="entry name" value="Aminotrans_V_dom"/>
</dbReference>
<dbReference type="InterPro" id="IPR015421">
    <property type="entry name" value="PyrdxlP-dep_Trfase_major"/>
</dbReference>
<protein>
    <submittedName>
        <fullName evidence="4">Cysteine desulfurase</fullName>
    </submittedName>
</protein>
<dbReference type="PANTHER" id="PTHR11601">
    <property type="entry name" value="CYSTEINE DESULFURYLASE FAMILY MEMBER"/>
    <property type="match status" value="1"/>
</dbReference>
<evidence type="ECO:0000256" key="1">
    <source>
        <dbReference type="ARBA" id="ARBA00001933"/>
    </source>
</evidence>
<dbReference type="GO" id="GO:0003824">
    <property type="term" value="F:catalytic activity"/>
    <property type="evidence" value="ECO:0007669"/>
    <property type="project" value="UniProtKB-ARBA"/>
</dbReference>
<dbReference type="NCBIfam" id="NF002806">
    <property type="entry name" value="PRK02948.1"/>
    <property type="match status" value="1"/>
</dbReference>
<dbReference type="SUPFAM" id="SSF53383">
    <property type="entry name" value="PLP-dependent transferases"/>
    <property type="match status" value="1"/>
</dbReference>
<dbReference type="STRING" id="269670.SAMN02982927_02792"/>
<proteinExistence type="predicted"/>
<reference evidence="5" key="1">
    <citation type="submission" date="2016-10" db="EMBL/GenBank/DDBJ databases">
        <authorList>
            <person name="Varghese N."/>
            <person name="Submissions S."/>
        </authorList>
    </citation>
    <scope>NUCLEOTIDE SEQUENCE [LARGE SCALE GENOMIC DNA]</scope>
    <source>
        <strain evidence="5">ATCC 700379</strain>
    </source>
</reference>
<dbReference type="InterPro" id="IPR015422">
    <property type="entry name" value="PyrdxlP-dep_Trfase_small"/>
</dbReference>
<sequence length="380" mass="40847">MIYLDYAATTPMSSRALKTYTDVAQHCFGNTNSPHDFGDAADRLLASCREQIARHLHVEANTIFFTSGGSDSNLLAIDGIAHARKNKGNHLIYVQGQHSSVVLAFEKLREEGFLVTELKRRADGEVDPSTIEQALREDTILVSVDHVNNEMGSINNINTIGKLLFSKKIAFHCDAVQSYGKLPIDAEAAHITALSATAHKIYGPKGVGLCYVHPREAFQPQLPGAPKQGLSPGTVNLPGIAAFVTASKVACQQAEAMLGHVTDLRQQFIAGIQKKGISFSVEESAHHQLPHILALRIPGIEGQQIMLAANQRGLSIATGSACSSTAHQPSPTLLSIGRSAEEARELVRLSFGETTTKEELDQAIDLFAAAVSEVQAATRV</sequence>
<evidence type="ECO:0000313" key="5">
    <source>
        <dbReference type="Proteomes" id="UP000198752"/>
    </source>
</evidence>
<dbReference type="Gene3D" id="3.40.640.10">
    <property type="entry name" value="Type I PLP-dependent aspartate aminotransferase-like (Major domain)"/>
    <property type="match status" value="1"/>
</dbReference>
<evidence type="ECO:0000256" key="2">
    <source>
        <dbReference type="ARBA" id="ARBA00022898"/>
    </source>
</evidence>
<accession>A0A1I2UQA1</accession>
<dbReference type="OrthoDB" id="9808002at2"/>
<dbReference type="PANTHER" id="PTHR11601:SF36">
    <property type="entry name" value="CYSTEINE DESULFURASE NIFS-RELATED"/>
    <property type="match status" value="1"/>
</dbReference>
<dbReference type="Gene3D" id="1.10.260.50">
    <property type="match status" value="1"/>
</dbReference>
<dbReference type="RefSeq" id="WP_093673984.1">
    <property type="nucleotide sequence ID" value="NZ_FOOY01000022.1"/>
</dbReference>
<dbReference type="PIRSF" id="PIRSF005572">
    <property type="entry name" value="NifS"/>
    <property type="match status" value="1"/>
</dbReference>
<organism evidence="4 5">
    <name type="scientific">Sporolactobacillus nakayamae</name>
    <dbReference type="NCBI Taxonomy" id="269670"/>
    <lineage>
        <taxon>Bacteria</taxon>
        <taxon>Bacillati</taxon>
        <taxon>Bacillota</taxon>
        <taxon>Bacilli</taxon>
        <taxon>Bacillales</taxon>
        <taxon>Sporolactobacillaceae</taxon>
        <taxon>Sporolactobacillus</taxon>
    </lineage>
</organism>